<organism evidence="1 2">
    <name type="scientific">Trichostrongylus colubriformis</name>
    <name type="common">Black scour worm</name>
    <dbReference type="NCBI Taxonomy" id="6319"/>
    <lineage>
        <taxon>Eukaryota</taxon>
        <taxon>Metazoa</taxon>
        <taxon>Ecdysozoa</taxon>
        <taxon>Nematoda</taxon>
        <taxon>Chromadorea</taxon>
        <taxon>Rhabditida</taxon>
        <taxon>Rhabditina</taxon>
        <taxon>Rhabditomorpha</taxon>
        <taxon>Strongyloidea</taxon>
        <taxon>Trichostrongylidae</taxon>
        <taxon>Trichostrongylus</taxon>
    </lineage>
</organism>
<protein>
    <submittedName>
        <fullName evidence="1">Uncharacterized protein</fullName>
    </submittedName>
</protein>
<name>A0AAN8IUN7_TRICO</name>
<dbReference type="EMBL" id="WIXE01000412">
    <property type="protein sequence ID" value="KAK5986611.1"/>
    <property type="molecule type" value="Genomic_DNA"/>
</dbReference>
<proteinExistence type="predicted"/>
<evidence type="ECO:0000313" key="1">
    <source>
        <dbReference type="EMBL" id="KAK5986611.1"/>
    </source>
</evidence>
<dbReference type="Proteomes" id="UP001331761">
    <property type="component" value="Unassembled WGS sequence"/>
</dbReference>
<reference evidence="1 2" key="1">
    <citation type="submission" date="2019-10" db="EMBL/GenBank/DDBJ databases">
        <title>Assembly and Annotation for the nematode Trichostrongylus colubriformis.</title>
        <authorList>
            <person name="Martin J."/>
        </authorList>
    </citation>
    <scope>NUCLEOTIDE SEQUENCE [LARGE SCALE GENOMIC DNA]</scope>
    <source>
        <strain evidence="1">G859</strain>
        <tissue evidence="1">Whole worm</tissue>
    </source>
</reference>
<evidence type="ECO:0000313" key="2">
    <source>
        <dbReference type="Proteomes" id="UP001331761"/>
    </source>
</evidence>
<keyword evidence="2" id="KW-1185">Reference proteome</keyword>
<accession>A0AAN8IUN7</accession>
<dbReference type="Gene3D" id="2.60.120.200">
    <property type="match status" value="1"/>
</dbReference>
<dbReference type="AlphaFoldDB" id="A0AAN8IUN7"/>
<gene>
    <name evidence="1" type="ORF">GCK32_011115</name>
</gene>
<sequence length="154" mass="17394">MMASSGRQAYTLKCGNHTVFKSESPVTLHQWHRAEIWRTGKGILMKVDRQSWVESQLVSIRGPLTDPGILVPWMHEEGEERLLPAKLYGEVQLSQTQLSPALRPGFKFASLQTLSILIEQFQIFGFPGIRSQHCGTRRTCVLSGYHPIGTYGRN</sequence>
<comment type="caution">
    <text evidence="1">The sequence shown here is derived from an EMBL/GenBank/DDBJ whole genome shotgun (WGS) entry which is preliminary data.</text>
</comment>